<dbReference type="Gene3D" id="3.30.70.330">
    <property type="match status" value="1"/>
</dbReference>
<dbReference type="InterPro" id="IPR036855">
    <property type="entry name" value="Znf_CCCH_sf"/>
</dbReference>
<dbReference type="Pfam" id="PF00642">
    <property type="entry name" value="zf-CCCH"/>
    <property type="match status" value="1"/>
</dbReference>
<dbReference type="CDD" id="cd00590">
    <property type="entry name" value="RRM_SF"/>
    <property type="match status" value="1"/>
</dbReference>
<dbReference type="PROSITE" id="PS50103">
    <property type="entry name" value="ZF_C3H1"/>
    <property type="match status" value="1"/>
</dbReference>
<dbReference type="PROSITE" id="PS50102">
    <property type="entry name" value="RRM"/>
    <property type="match status" value="1"/>
</dbReference>
<keyword evidence="1 5" id="KW-0479">Metal-binding</keyword>
<feature type="domain" description="C3H1-type" evidence="8">
    <location>
        <begin position="400"/>
        <end position="427"/>
    </location>
</feature>
<dbReference type="Proteomes" id="UP001157974">
    <property type="component" value="Unassembled WGS sequence"/>
</dbReference>
<accession>A0AAV8UTP9</accession>
<evidence type="ECO:0000313" key="10">
    <source>
        <dbReference type="Proteomes" id="UP001157974"/>
    </source>
</evidence>
<dbReference type="GO" id="GO:0008270">
    <property type="term" value="F:zinc ion binding"/>
    <property type="evidence" value="ECO:0007669"/>
    <property type="project" value="UniProtKB-KW"/>
</dbReference>
<dbReference type="InterPro" id="IPR000571">
    <property type="entry name" value="Znf_CCCH"/>
</dbReference>
<gene>
    <name evidence="9" type="ORF">NDN08_001390</name>
</gene>
<evidence type="ECO:0000256" key="5">
    <source>
        <dbReference type="PROSITE-ProRule" id="PRU00723"/>
    </source>
</evidence>
<dbReference type="SUPFAM" id="SSF54928">
    <property type="entry name" value="RNA-binding domain, RBD"/>
    <property type="match status" value="1"/>
</dbReference>
<feature type="region of interest" description="Disordered" evidence="6">
    <location>
        <begin position="1"/>
        <end position="46"/>
    </location>
</feature>
<keyword evidence="3 5" id="KW-0862">Zinc</keyword>
<sequence>MEGGRLSSSMAEFLKPPPSLEQLTNSVERTSKDAGDRAGVDGGQMKRPAVEEFLELPPVLETVIVSANVEESLASGAADEPGEIREDENLSEGEIQLNSDSLDRLSAAPVGHNTVQIEGREEDDCYAPSTQNAGYLGPQGTHSIKRAELEPQHNGNEKIQESDTLFFPSVPGDVDSSELRELLPQQDLSEEVRLCVKKKAVEGFNYVWVKFGDVESATEAYKKLRGFEIRKRRRLAPVFHHGGFPEHSLTVPGGKAYLDKRKKVLAAGGFGNTLLIRDIPCDIDDQQIEEVLRKETAGLLRIRCSESAGLPESMFSTADEGEETSKKCWATYSDQETCIGAFRRLSKAKLAFDEGCEAVVTVALHDDTTDAHHPTKKGRRLEMNRGEGKVGGRKRKTPDRQERESCRFFQRGMCSKGENCRYKHDKSADHFIKAFVQNVQDSKASTARSSSELA</sequence>
<evidence type="ECO:0000313" key="9">
    <source>
        <dbReference type="EMBL" id="KAJ8904876.1"/>
    </source>
</evidence>
<keyword evidence="4" id="KW-0694">RNA-binding</keyword>
<reference evidence="9 10" key="1">
    <citation type="journal article" date="2023" name="Nat. Commun.">
        <title>Origin of minicircular mitochondrial genomes in red algae.</title>
        <authorList>
            <person name="Lee Y."/>
            <person name="Cho C.H."/>
            <person name="Lee Y.M."/>
            <person name="Park S.I."/>
            <person name="Yang J.H."/>
            <person name="West J.A."/>
            <person name="Bhattacharya D."/>
            <person name="Yoon H.S."/>
        </authorList>
    </citation>
    <scope>NUCLEOTIDE SEQUENCE [LARGE SCALE GENOMIC DNA]</scope>
    <source>
        <strain evidence="9 10">CCMP1338</strain>
        <tissue evidence="9">Whole cell</tissue>
    </source>
</reference>
<feature type="compositionally biased region" description="Basic and acidic residues" evidence="6">
    <location>
        <begin position="29"/>
        <end position="39"/>
    </location>
</feature>
<dbReference type="SUPFAM" id="SSF90229">
    <property type="entry name" value="CCCH zinc finger"/>
    <property type="match status" value="1"/>
</dbReference>
<evidence type="ECO:0000256" key="1">
    <source>
        <dbReference type="ARBA" id="ARBA00022723"/>
    </source>
</evidence>
<dbReference type="SMART" id="SM00356">
    <property type="entry name" value="ZnF_C3H1"/>
    <property type="match status" value="1"/>
</dbReference>
<feature type="compositionally biased region" description="Basic and acidic residues" evidence="6">
    <location>
        <begin position="380"/>
        <end position="390"/>
    </location>
</feature>
<evidence type="ECO:0000256" key="4">
    <source>
        <dbReference type="PROSITE-ProRule" id="PRU00176"/>
    </source>
</evidence>
<name>A0AAV8UTP9_9RHOD</name>
<evidence type="ECO:0000256" key="2">
    <source>
        <dbReference type="ARBA" id="ARBA00022771"/>
    </source>
</evidence>
<proteinExistence type="predicted"/>
<dbReference type="InterPro" id="IPR012677">
    <property type="entry name" value="Nucleotide-bd_a/b_plait_sf"/>
</dbReference>
<evidence type="ECO:0008006" key="11">
    <source>
        <dbReference type="Google" id="ProtNLM"/>
    </source>
</evidence>
<dbReference type="InterPro" id="IPR035979">
    <property type="entry name" value="RBD_domain_sf"/>
</dbReference>
<feature type="zinc finger region" description="C3H1-type" evidence="5">
    <location>
        <begin position="400"/>
        <end position="427"/>
    </location>
</feature>
<feature type="compositionally biased region" description="Polar residues" evidence="6">
    <location>
        <begin position="1"/>
        <end position="10"/>
    </location>
</feature>
<dbReference type="InterPro" id="IPR000504">
    <property type="entry name" value="RRM_dom"/>
</dbReference>
<evidence type="ECO:0000259" key="7">
    <source>
        <dbReference type="PROSITE" id="PS50102"/>
    </source>
</evidence>
<feature type="region of interest" description="Disordered" evidence="6">
    <location>
        <begin position="369"/>
        <end position="403"/>
    </location>
</feature>
<comment type="caution">
    <text evidence="9">The sequence shown here is derived from an EMBL/GenBank/DDBJ whole genome shotgun (WGS) entry which is preliminary data.</text>
</comment>
<feature type="domain" description="RRM" evidence="7">
    <location>
        <begin position="163"/>
        <end position="235"/>
    </location>
</feature>
<evidence type="ECO:0000256" key="6">
    <source>
        <dbReference type="SAM" id="MobiDB-lite"/>
    </source>
</evidence>
<keyword evidence="2 5" id="KW-0863">Zinc-finger</keyword>
<keyword evidence="10" id="KW-1185">Reference proteome</keyword>
<dbReference type="Gene3D" id="4.10.1000.10">
    <property type="entry name" value="Zinc finger, CCCH-type"/>
    <property type="match status" value="1"/>
</dbReference>
<dbReference type="AlphaFoldDB" id="A0AAV8UTP9"/>
<organism evidence="9 10">
    <name type="scientific">Rhodosorus marinus</name>
    <dbReference type="NCBI Taxonomy" id="101924"/>
    <lineage>
        <taxon>Eukaryota</taxon>
        <taxon>Rhodophyta</taxon>
        <taxon>Stylonematophyceae</taxon>
        <taxon>Stylonematales</taxon>
        <taxon>Stylonemataceae</taxon>
        <taxon>Rhodosorus</taxon>
    </lineage>
</organism>
<dbReference type="EMBL" id="JAMWBK010000005">
    <property type="protein sequence ID" value="KAJ8904876.1"/>
    <property type="molecule type" value="Genomic_DNA"/>
</dbReference>
<protein>
    <recommendedName>
        <fullName evidence="11">C3H1-type domain-containing protein</fullName>
    </recommendedName>
</protein>
<evidence type="ECO:0000256" key="3">
    <source>
        <dbReference type="ARBA" id="ARBA00022833"/>
    </source>
</evidence>
<evidence type="ECO:0000259" key="8">
    <source>
        <dbReference type="PROSITE" id="PS50103"/>
    </source>
</evidence>
<dbReference type="GO" id="GO:0003723">
    <property type="term" value="F:RNA binding"/>
    <property type="evidence" value="ECO:0007669"/>
    <property type="project" value="UniProtKB-UniRule"/>
</dbReference>